<evidence type="ECO:0000313" key="2">
    <source>
        <dbReference type="EMBL" id="KAF2798903.1"/>
    </source>
</evidence>
<dbReference type="OrthoDB" id="62952at2759"/>
<accession>A0A6A6XRR8</accession>
<proteinExistence type="predicted"/>
<dbReference type="InterPro" id="IPR038883">
    <property type="entry name" value="AN11006-like"/>
</dbReference>
<feature type="region of interest" description="Disordered" evidence="1">
    <location>
        <begin position="103"/>
        <end position="128"/>
    </location>
</feature>
<gene>
    <name evidence="2" type="ORF">K505DRAFT_321534</name>
</gene>
<dbReference type="AlphaFoldDB" id="A0A6A6XRR8"/>
<reference evidence="2" key="1">
    <citation type="journal article" date="2020" name="Stud. Mycol.">
        <title>101 Dothideomycetes genomes: a test case for predicting lifestyles and emergence of pathogens.</title>
        <authorList>
            <person name="Haridas S."/>
            <person name="Albert R."/>
            <person name="Binder M."/>
            <person name="Bloem J."/>
            <person name="Labutti K."/>
            <person name="Salamov A."/>
            <person name="Andreopoulos B."/>
            <person name="Baker S."/>
            <person name="Barry K."/>
            <person name="Bills G."/>
            <person name="Bluhm B."/>
            <person name="Cannon C."/>
            <person name="Castanera R."/>
            <person name="Culley D."/>
            <person name="Daum C."/>
            <person name="Ezra D."/>
            <person name="Gonzalez J."/>
            <person name="Henrissat B."/>
            <person name="Kuo A."/>
            <person name="Liang C."/>
            <person name="Lipzen A."/>
            <person name="Lutzoni F."/>
            <person name="Magnuson J."/>
            <person name="Mondo S."/>
            <person name="Nolan M."/>
            <person name="Ohm R."/>
            <person name="Pangilinan J."/>
            <person name="Park H.-J."/>
            <person name="Ramirez L."/>
            <person name="Alfaro M."/>
            <person name="Sun H."/>
            <person name="Tritt A."/>
            <person name="Yoshinaga Y."/>
            <person name="Zwiers L.-H."/>
            <person name="Turgeon B."/>
            <person name="Goodwin S."/>
            <person name="Spatafora J."/>
            <person name="Crous P."/>
            <person name="Grigoriev I."/>
        </authorList>
    </citation>
    <scope>NUCLEOTIDE SEQUENCE</scope>
    <source>
        <strain evidence="2">CBS 109.77</strain>
    </source>
</reference>
<sequence length="326" mass="35954">MLAMLKINADVSPITLRGGKMGIPNISQPPQKCFFMDLLPLELRLTVYEYLVVSPTPLRGKTARKEDERTGLGLTVLRVNRQIYAEALPLFYGKNTFSITSIPETRPLEASPSEDEDSQNGITPSKPRYEFDPPLPPAHWPLVRHLTVSLLYLPKTLVSELGHNGIGWKPIDDGAMAYISLIINLLTACGLQLQSLNLCVDVLPTFCVKKCLVGFFMCDVDHAFACALAALSIIGRIKSMPLSFEFQDCYFRTAVDPVVFLRKSILSLACQVMLCQSQLRVKALVEDFEKRGAVKKGGAEGEVKTDLRPFVGPSWGGKGVPVVETV</sequence>
<name>A0A6A6XRR8_9PLEO</name>
<dbReference type="PANTHER" id="PTHR42085">
    <property type="entry name" value="F-BOX DOMAIN-CONTAINING PROTEIN"/>
    <property type="match status" value="1"/>
</dbReference>
<dbReference type="PANTHER" id="PTHR42085:SF1">
    <property type="entry name" value="F-BOX DOMAIN-CONTAINING PROTEIN"/>
    <property type="match status" value="1"/>
</dbReference>
<organism evidence="2 3">
    <name type="scientific">Melanomma pulvis-pyrius CBS 109.77</name>
    <dbReference type="NCBI Taxonomy" id="1314802"/>
    <lineage>
        <taxon>Eukaryota</taxon>
        <taxon>Fungi</taxon>
        <taxon>Dikarya</taxon>
        <taxon>Ascomycota</taxon>
        <taxon>Pezizomycotina</taxon>
        <taxon>Dothideomycetes</taxon>
        <taxon>Pleosporomycetidae</taxon>
        <taxon>Pleosporales</taxon>
        <taxon>Melanommataceae</taxon>
        <taxon>Melanomma</taxon>
    </lineage>
</organism>
<keyword evidence="3" id="KW-1185">Reference proteome</keyword>
<dbReference type="Proteomes" id="UP000799757">
    <property type="component" value="Unassembled WGS sequence"/>
</dbReference>
<evidence type="ECO:0000313" key="3">
    <source>
        <dbReference type="Proteomes" id="UP000799757"/>
    </source>
</evidence>
<protein>
    <submittedName>
        <fullName evidence="2">Uncharacterized protein</fullName>
    </submittedName>
</protein>
<dbReference type="EMBL" id="MU001774">
    <property type="protein sequence ID" value="KAF2798903.1"/>
    <property type="molecule type" value="Genomic_DNA"/>
</dbReference>
<evidence type="ECO:0000256" key="1">
    <source>
        <dbReference type="SAM" id="MobiDB-lite"/>
    </source>
</evidence>